<gene>
    <name evidence="8" type="ORF">NDK43_11870</name>
</gene>
<dbReference type="PANTHER" id="PTHR43806:SF11">
    <property type="entry name" value="CEREVISIN-RELATED"/>
    <property type="match status" value="1"/>
</dbReference>
<evidence type="ECO:0000256" key="4">
    <source>
        <dbReference type="ARBA" id="ARBA00022825"/>
    </source>
</evidence>
<keyword evidence="3 5" id="KW-0378">Hydrolase</keyword>
<feature type="domain" description="Peptidase S8/S53" evidence="6">
    <location>
        <begin position="128"/>
        <end position="376"/>
    </location>
</feature>
<evidence type="ECO:0000313" key="8">
    <source>
        <dbReference type="EMBL" id="MCM2532956.1"/>
    </source>
</evidence>
<dbReference type="Pfam" id="PF00082">
    <property type="entry name" value="Peptidase_S8"/>
    <property type="match status" value="1"/>
</dbReference>
<keyword evidence="2 5" id="KW-0645">Protease</keyword>
<dbReference type="InterPro" id="IPR036852">
    <property type="entry name" value="Peptidase_S8/S53_dom_sf"/>
</dbReference>
<dbReference type="Gene3D" id="3.40.50.200">
    <property type="entry name" value="Peptidase S8/S53 domain"/>
    <property type="match status" value="1"/>
</dbReference>
<dbReference type="PRINTS" id="PR00723">
    <property type="entry name" value="SUBTILISIN"/>
</dbReference>
<dbReference type="PROSITE" id="PS00136">
    <property type="entry name" value="SUBTILASE_ASP"/>
    <property type="match status" value="1"/>
</dbReference>
<keyword evidence="4 5" id="KW-0720">Serine protease</keyword>
<evidence type="ECO:0000256" key="5">
    <source>
        <dbReference type="PROSITE-ProRule" id="PRU01240"/>
    </source>
</evidence>
<evidence type="ECO:0000259" key="6">
    <source>
        <dbReference type="Pfam" id="PF00082"/>
    </source>
</evidence>
<dbReference type="SUPFAM" id="SSF52743">
    <property type="entry name" value="Subtilisin-like"/>
    <property type="match status" value="1"/>
</dbReference>
<organism evidence="8 9">
    <name type="scientific">Neobacillus pocheonensis</name>
    <dbReference type="NCBI Taxonomy" id="363869"/>
    <lineage>
        <taxon>Bacteria</taxon>
        <taxon>Bacillati</taxon>
        <taxon>Bacillota</taxon>
        <taxon>Bacilli</taxon>
        <taxon>Bacillales</taxon>
        <taxon>Bacillaceae</taxon>
        <taxon>Neobacillus</taxon>
    </lineage>
</organism>
<dbReference type="InterPro" id="IPR015500">
    <property type="entry name" value="Peptidase_S8_subtilisin-rel"/>
</dbReference>
<feature type="domain" description="Fervidolysin-like N-terminal prodomain" evidence="7">
    <location>
        <begin position="5"/>
        <end position="70"/>
    </location>
</feature>
<dbReference type="InterPro" id="IPR000209">
    <property type="entry name" value="Peptidase_S8/S53_dom"/>
</dbReference>
<dbReference type="InterPro" id="IPR054399">
    <property type="entry name" value="Fervidolysin-like_N_prodom"/>
</dbReference>
<evidence type="ECO:0000256" key="1">
    <source>
        <dbReference type="ARBA" id="ARBA00011073"/>
    </source>
</evidence>
<evidence type="ECO:0000259" key="7">
    <source>
        <dbReference type="Pfam" id="PF22148"/>
    </source>
</evidence>
<name>A0ABT0W9E6_9BACI</name>
<dbReference type="InterPro" id="IPR023827">
    <property type="entry name" value="Peptidase_S8_Asp-AS"/>
</dbReference>
<feature type="active site" description="Charge relay system" evidence="5">
    <location>
        <position position="331"/>
    </location>
</feature>
<comment type="similarity">
    <text evidence="1 5">Belongs to the peptidase S8 family.</text>
</comment>
<dbReference type="PROSITE" id="PS51892">
    <property type="entry name" value="SUBTILASE"/>
    <property type="match status" value="1"/>
</dbReference>
<evidence type="ECO:0000256" key="2">
    <source>
        <dbReference type="ARBA" id="ARBA00022670"/>
    </source>
</evidence>
<keyword evidence="9" id="KW-1185">Reference proteome</keyword>
<feature type="active site" description="Charge relay system" evidence="5">
    <location>
        <position position="136"/>
    </location>
</feature>
<sequence>MDSSPDKLLVCFHSHVSNLQRLQIHQHIGATLIDKIPELNVHIVSIKPDQMEVSLDRYSAWNEVEYAEPNRIAKATINPDPNFSIDPLFPLEWGQFKIQTPQAWSEISLKVLNSNLSHNREVPSKTKSSVVIAVLDSGIDIKHPALSKKIVLNKNFSNSPTVDDLIGHGTHVAGIINAIATNGNLGAVGTFNAVELMNVKVLGDNGQGSFYDTSKGIIYATNNGAKVINMSLSTTQANETIHRAVQYASKKRVVLVASAGNYKTTRKHYPSAFREVISVAAIDQNDKRAGFSNYGKSWVDVAAPGVSIWSTLPTHTNSTRRRNYGALSGTSQASAFVSGLAGLILAITPNTKVNIRHIIESNTDPISGHGTLFRYGRINAFKAAKWVIIQQKRK</sequence>
<dbReference type="PANTHER" id="PTHR43806">
    <property type="entry name" value="PEPTIDASE S8"/>
    <property type="match status" value="1"/>
</dbReference>
<dbReference type="InterPro" id="IPR050131">
    <property type="entry name" value="Peptidase_S8_subtilisin-like"/>
</dbReference>
<feature type="active site" description="Charge relay system" evidence="5">
    <location>
        <position position="168"/>
    </location>
</feature>
<comment type="caution">
    <text evidence="8">The sequence shown here is derived from an EMBL/GenBank/DDBJ whole genome shotgun (WGS) entry which is preliminary data.</text>
</comment>
<reference evidence="8 9" key="1">
    <citation type="submission" date="2022-06" db="EMBL/GenBank/DDBJ databases">
        <authorList>
            <person name="Jeon C.O."/>
        </authorList>
    </citation>
    <scope>NUCLEOTIDE SEQUENCE [LARGE SCALE GENOMIC DNA]</scope>
    <source>
        <strain evidence="8 9">KCTC 13943</strain>
    </source>
</reference>
<dbReference type="EMBL" id="JAMQCR010000001">
    <property type="protein sequence ID" value="MCM2532956.1"/>
    <property type="molecule type" value="Genomic_DNA"/>
</dbReference>
<evidence type="ECO:0000256" key="3">
    <source>
        <dbReference type="ARBA" id="ARBA00022801"/>
    </source>
</evidence>
<evidence type="ECO:0000313" key="9">
    <source>
        <dbReference type="Proteomes" id="UP001523262"/>
    </source>
</evidence>
<proteinExistence type="inferred from homology"/>
<protein>
    <submittedName>
        <fullName evidence="8">S8 family serine peptidase</fullName>
    </submittedName>
</protein>
<accession>A0ABT0W9E6</accession>
<dbReference type="Proteomes" id="UP001523262">
    <property type="component" value="Unassembled WGS sequence"/>
</dbReference>
<dbReference type="Pfam" id="PF22148">
    <property type="entry name" value="Fervidolysin_NPro-like"/>
    <property type="match status" value="1"/>
</dbReference>